<dbReference type="PANTHER" id="PTHR46943">
    <property type="entry name" value="PENTRAXIN-RELATED PROTEIN PTX3"/>
    <property type="match status" value="1"/>
</dbReference>
<dbReference type="Gene3D" id="2.60.40.1120">
    <property type="entry name" value="Carboxypeptidase-like, regulatory domain"/>
    <property type="match status" value="1"/>
</dbReference>
<proteinExistence type="predicted"/>
<keyword evidence="6" id="KW-1185">Reference proteome</keyword>
<dbReference type="SUPFAM" id="SSF49464">
    <property type="entry name" value="Carboxypeptidase regulatory domain-like"/>
    <property type="match status" value="1"/>
</dbReference>
<evidence type="ECO:0000313" key="6">
    <source>
        <dbReference type="Proteomes" id="UP000619260"/>
    </source>
</evidence>
<dbReference type="NCBIfam" id="NF033679">
    <property type="entry name" value="DNRLRE_dom"/>
    <property type="match status" value="1"/>
</dbReference>
<feature type="chain" id="PRO_5035301764" description="LamG-like jellyroll fold domain-containing protein" evidence="3">
    <location>
        <begin position="27"/>
        <end position="1548"/>
    </location>
</feature>
<evidence type="ECO:0000256" key="2">
    <source>
        <dbReference type="ARBA" id="ARBA00023157"/>
    </source>
</evidence>
<keyword evidence="2" id="KW-1015">Disulfide bond</keyword>
<evidence type="ECO:0000256" key="3">
    <source>
        <dbReference type="SAM" id="SignalP"/>
    </source>
</evidence>
<evidence type="ECO:0000259" key="4">
    <source>
        <dbReference type="SMART" id="SM00560"/>
    </source>
</evidence>
<gene>
    <name evidence="5" type="ORF">Val02_39810</name>
</gene>
<dbReference type="Proteomes" id="UP000619260">
    <property type="component" value="Unassembled WGS sequence"/>
</dbReference>
<dbReference type="InterPro" id="IPR008969">
    <property type="entry name" value="CarboxyPept-like_regulatory"/>
</dbReference>
<dbReference type="RefSeq" id="WP_203900608.1">
    <property type="nucleotide sequence ID" value="NZ_BOPF01000013.1"/>
</dbReference>
<dbReference type="GO" id="GO:0006955">
    <property type="term" value="P:immune response"/>
    <property type="evidence" value="ECO:0007669"/>
    <property type="project" value="InterPro"/>
</dbReference>
<name>A0A8J4DQJ5_9ACTN</name>
<protein>
    <recommendedName>
        <fullName evidence="4">LamG-like jellyroll fold domain-containing protein</fullName>
    </recommendedName>
</protein>
<dbReference type="SMART" id="SM00560">
    <property type="entry name" value="LamGL"/>
    <property type="match status" value="1"/>
</dbReference>
<keyword evidence="1 3" id="KW-0732">Signal</keyword>
<evidence type="ECO:0000313" key="5">
    <source>
        <dbReference type="EMBL" id="GIJ47095.1"/>
    </source>
</evidence>
<dbReference type="InterPro" id="IPR006558">
    <property type="entry name" value="LamG-like"/>
</dbReference>
<comment type="caution">
    <text evidence="5">The sequence shown here is derived from an EMBL/GenBank/DDBJ whole genome shotgun (WGS) entry which is preliminary data.</text>
</comment>
<accession>A0A8J4DQJ5</accession>
<organism evidence="5 6">
    <name type="scientific">Virgisporangium aliadipatigenens</name>
    <dbReference type="NCBI Taxonomy" id="741659"/>
    <lineage>
        <taxon>Bacteria</taxon>
        <taxon>Bacillati</taxon>
        <taxon>Actinomycetota</taxon>
        <taxon>Actinomycetes</taxon>
        <taxon>Micromonosporales</taxon>
        <taxon>Micromonosporaceae</taxon>
        <taxon>Virgisporangium</taxon>
    </lineage>
</organism>
<feature type="signal peptide" evidence="3">
    <location>
        <begin position="1"/>
        <end position="26"/>
    </location>
</feature>
<dbReference type="Gene3D" id="2.60.120.200">
    <property type="match status" value="1"/>
</dbReference>
<dbReference type="SUPFAM" id="SSF49899">
    <property type="entry name" value="Concanavalin A-like lectins/glucanases"/>
    <property type="match status" value="1"/>
</dbReference>
<dbReference type="EMBL" id="BOPF01000013">
    <property type="protein sequence ID" value="GIJ47095.1"/>
    <property type="molecule type" value="Genomic_DNA"/>
</dbReference>
<sequence>MRTGPTGFATAVVTLAALLCAPFAQAPAAQARDARERAPECATERPDRSTAYATAVACRKRVEDLSARTEKGQLFVNADGTFTSVEAARVQRVRRTDGTWVSADSTVKRRPDGSYAPVASAVDVVFSAGGDGPFATVHKGGSSLSMSWPTGLPEPTAAGSTLTYPDVYPGVDLVVTADVEGFGETLVVRTPEAARNSALRRIHFETEENGLSLRRGDNGTLTVRDSSGATVLGSGTPTMWDSASEDGGSPHGATGTAAVAAMPLEVSDREVAVRPDSTLLLGNATKYPVFIDPSIGFSSWTMINSRFADQSYWSYDRNDCPKAHRGQQCAKVGYTDEGQTMVYRSLFQFSAGDYRGKHVLDAKLSMDLLHSWMCADSKTDVHVVSAQLHSGITWRNNTPAWGSASATASNSSCNQARRRTEWGLTGVAQKAAAEWWSDTIFGLKANNESNHNGWKKFDAATARFTVTYNSYPNAPDELTAGGRPCVTGDSRPYVRTLTPELRARLTDPDGFAAPLTGTFWWWPLGGSPNGNDTVRQDAVTSGGQAVATVPSGRLVDGQSYVYHARTYDGIDDGQYSVRCEFTVDATPPNVPSAVSSTTYPTGGQLNGGAGVAGTFTFTPPATGQSDVVGYAYTLDTGIQPAQAFQADAASDKTATVSVTPPTDGAHTLRVWSRDRAGNYSATPRSYTFGVRAGAGADAHWRLDDNGTDASAHGNALTVANSAWTPGRGSVGSGLKVSASNWGNAFTAGPVSTKDPTTDALRTLRTDANYTVSAWVRLDVAGGNLQKVIVSQDGARVSAFQLSYSGAANKWRFAIAKSDVDSPAIAGVLSDSPAVVGTWTHLAGTYDSSTGAVRLYVNGVLQASTSTVTTPFNATGAVLIGRGKWAGVNTDFFDGAIDDVRIYGRLVGATETEFTNQVRPTKPTIAFPGGTHGYDDRPMQVTFDAHGDTAVRKIRYGLTTQDLPNTVDLPAPGGKVTVSVQANRAGETFVFAAAVSDTGRLSELTNDIVAITRGPAVSGVVTDENGAPLPGALVRLMPTTRTVTTGADGRYSFTVLEPADYRVSAMVSTECGKSGTTDVRVDAPVAMNLALAAQSDKFGYTCRVESKPFVLADGPAIQPGQVQLPFPVPFYGKNHTSIWVEDTGVASFARHVDASPQSLPALDRANGVLAPFWLPYFLDNEERSIRTGTIGSAPNRKFIIEWRKFMAPSGWGLNGDLTSFEVILSEDGTIEYNYDTAYLSDDEGRGLGAVVGLESPGGTSGLQYSYMQAVLDDNKAVVFAYPSDPKPIPTYTLSGRSTGGVQTDEWLQSVDLYPVVGEVGWFENAEFSVSGLEAATYTVEIYEVGCLGAEVSVDLQADTDLAIPLVARRGHGGYTCDVSDLPFQQADQNVLPMNEPGTESDLRSAVPLPFPFEFNGRTFNSVWASSRGFLQFPDSRAYIDVAYDGALSLDSQSSVRTAVSGSGATQQVLIEWRDVLRNPDEGPNYRISFSAILRADGSITTNYKDLGADQGAGLAVTLLDWDIFMSFTYAFGHDILADSRAVTFRPPGA</sequence>
<dbReference type="InterPro" id="IPR013320">
    <property type="entry name" value="ConA-like_dom_sf"/>
</dbReference>
<feature type="domain" description="LamG-like jellyroll fold" evidence="4">
    <location>
        <begin position="767"/>
        <end position="909"/>
    </location>
</feature>
<evidence type="ECO:0000256" key="1">
    <source>
        <dbReference type="ARBA" id="ARBA00022729"/>
    </source>
</evidence>
<dbReference type="Pfam" id="PF13620">
    <property type="entry name" value="CarboxypepD_reg"/>
    <property type="match status" value="1"/>
</dbReference>
<reference evidence="5" key="1">
    <citation type="submission" date="2021-01" db="EMBL/GenBank/DDBJ databases">
        <title>Whole genome shotgun sequence of Virgisporangium aliadipatigenens NBRC 105644.</title>
        <authorList>
            <person name="Komaki H."/>
            <person name="Tamura T."/>
        </authorList>
    </citation>
    <scope>NUCLEOTIDE SEQUENCE</scope>
    <source>
        <strain evidence="5">NBRC 105644</strain>
    </source>
</reference>
<dbReference type="InterPro" id="IPR042837">
    <property type="entry name" value="PTX3"/>
</dbReference>
<dbReference type="PANTHER" id="PTHR46943:SF1">
    <property type="entry name" value="PENTRAXIN-RELATED PROTEIN PTX3"/>
    <property type="match status" value="1"/>
</dbReference>
<dbReference type="Pfam" id="PF13385">
    <property type="entry name" value="Laminin_G_3"/>
    <property type="match status" value="1"/>
</dbReference>